<keyword evidence="2" id="KW-0863">Zinc-finger</keyword>
<dbReference type="EMBL" id="CDMZ01001766">
    <property type="protein sequence ID" value="CEM37269.1"/>
    <property type="molecule type" value="Genomic_DNA"/>
</dbReference>
<proteinExistence type="predicted"/>
<dbReference type="InterPro" id="IPR040107">
    <property type="entry name" value="Snu23"/>
</dbReference>
<evidence type="ECO:0000256" key="5">
    <source>
        <dbReference type="SAM" id="MobiDB-lite"/>
    </source>
</evidence>
<name>A0A0G4H1M7_9ALVE</name>
<dbReference type="GO" id="GO:0000398">
    <property type="term" value="P:mRNA splicing, via spliceosome"/>
    <property type="evidence" value="ECO:0007669"/>
    <property type="project" value="InterPro"/>
</dbReference>
<dbReference type="AlphaFoldDB" id="A0A0G4H1M7"/>
<dbReference type="PhylomeDB" id="A0A0G4H1M7"/>
<dbReference type="InterPro" id="IPR013087">
    <property type="entry name" value="Znf_C2H2_type"/>
</dbReference>
<evidence type="ECO:0000256" key="4">
    <source>
        <dbReference type="ARBA" id="ARBA00023242"/>
    </source>
</evidence>
<accession>A0A0G4H1M7</accession>
<evidence type="ECO:0000256" key="3">
    <source>
        <dbReference type="ARBA" id="ARBA00022833"/>
    </source>
</evidence>
<evidence type="ECO:0000256" key="1">
    <source>
        <dbReference type="ARBA" id="ARBA00022723"/>
    </source>
</evidence>
<keyword evidence="1" id="KW-0479">Metal-binding</keyword>
<gene>
    <name evidence="7" type="ORF">Cvel_801</name>
</gene>
<dbReference type="InterPro" id="IPR036236">
    <property type="entry name" value="Znf_C2H2_sf"/>
</dbReference>
<dbReference type="PANTHER" id="PTHR45986:SF1">
    <property type="entry name" value="ZINC FINGER MATRIN-TYPE PROTEIN 2"/>
    <property type="match status" value="1"/>
</dbReference>
<evidence type="ECO:0000259" key="6">
    <source>
        <dbReference type="SMART" id="SM00451"/>
    </source>
</evidence>
<feature type="compositionally biased region" description="Basic and acidic residues" evidence="5">
    <location>
        <begin position="161"/>
        <end position="173"/>
    </location>
</feature>
<feature type="domain" description="U1-type" evidence="6">
    <location>
        <begin position="94"/>
        <end position="128"/>
    </location>
</feature>
<dbReference type="GO" id="GO:0046540">
    <property type="term" value="C:U4/U6 x U5 tri-snRNP complex"/>
    <property type="evidence" value="ECO:0007669"/>
    <property type="project" value="TreeGrafter"/>
</dbReference>
<keyword evidence="4" id="KW-0539">Nucleus</keyword>
<evidence type="ECO:0000256" key="2">
    <source>
        <dbReference type="ARBA" id="ARBA00022771"/>
    </source>
</evidence>
<dbReference type="VEuPathDB" id="CryptoDB:Cvel_801"/>
<feature type="region of interest" description="Disordered" evidence="5">
    <location>
        <begin position="1"/>
        <end position="38"/>
    </location>
</feature>
<sequence>MSGGHKSIDKATGRTVWDKDHFEKKAKETQQKEEEDMAKLDADINAILNDKKKEKIAPPPEERRNLTHRDYDLKLDKQLGKTQVITAHTPKQFQGGYWCDTCECLLKDSLAWLDHINGKKHNRLLGYRMNVDRVGANQVRDKLKSLSKGQEEVQEEEDPEEKLRAMREAEEEKKRRRAEKKRKKKEEAEGASSSKAKRTHFDEEEEEEEEGGQAELDAETAKLMKEMGLPTNF</sequence>
<reference evidence="7" key="1">
    <citation type="submission" date="2014-11" db="EMBL/GenBank/DDBJ databases">
        <authorList>
            <person name="Otto D Thomas"/>
            <person name="Naeem Raeece"/>
        </authorList>
    </citation>
    <scope>NUCLEOTIDE SEQUENCE</scope>
</reference>
<feature type="compositionally biased region" description="Basic residues" evidence="5">
    <location>
        <begin position="174"/>
        <end position="184"/>
    </location>
</feature>
<dbReference type="SMART" id="SM00451">
    <property type="entry name" value="ZnF_U1"/>
    <property type="match status" value="1"/>
</dbReference>
<dbReference type="Pfam" id="PF12874">
    <property type="entry name" value="zf-met"/>
    <property type="match status" value="1"/>
</dbReference>
<feature type="compositionally biased region" description="Acidic residues" evidence="5">
    <location>
        <begin position="202"/>
        <end position="218"/>
    </location>
</feature>
<dbReference type="SUPFAM" id="SSF57667">
    <property type="entry name" value="beta-beta-alpha zinc fingers"/>
    <property type="match status" value="1"/>
</dbReference>
<dbReference type="GO" id="GO:0005681">
    <property type="term" value="C:spliceosomal complex"/>
    <property type="evidence" value="ECO:0007669"/>
    <property type="project" value="InterPro"/>
</dbReference>
<feature type="region of interest" description="Disordered" evidence="5">
    <location>
        <begin position="142"/>
        <end position="233"/>
    </location>
</feature>
<keyword evidence="3" id="KW-0862">Zinc</keyword>
<evidence type="ECO:0000313" key="7">
    <source>
        <dbReference type="EMBL" id="CEM37269.1"/>
    </source>
</evidence>
<organism evidence="7">
    <name type="scientific">Chromera velia CCMP2878</name>
    <dbReference type="NCBI Taxonomy" id="1169474"/>
    <lineage>
        <taxon>Eukaryota</taxon>
        <taxon>Sar</taxon>
        <taxon>Alveolata</taxon>
        <taxon>Colpodellida</taxon>
        <taxon>Chromeraceae</taxon>
        <taxon>Chromera</taxon>
    </lineage>
</organism>
<dbReference type="PANTHER" id="PTHR45986">
    <property type="entry name" value="ZINC FINGER MATRIN-TYPE PROTEIN 2"/>
    <property type="match status" value="1"/>
</dbReference>
<dbReference type="GO" id="GO:0008270">
    <property type="term" value="F:zinc ion binding"/>
    <property type="evidence" value="ECO:0007669"/>
    <property type="project" value="UniProtKB-KW"/>
</dbReference>
<dbReference type="GO" id="GO:0003676">
    <property type="term" value="F:nucleic acid binding"/>
    <property type="evidence" value="ECO:0007669"/>
    <property type="project" value="InterPro"/>
</dbReference>
<dbReference type="InterPro" id="IPR003604">
    <property type="entry name" value="Matrin/U1-like-C_Znf_C2H2"/>
</dbReference>
<protein>
    <recommendedName>
        <fullName evidence="6">U1-type domain-containing protein</fullName>
    </recommendedName>
</protein>